<dbReference type="InterPro" id="IPR003780">
    <property type="entry name" value="COX15/CtaA_fam"/>
</dbReference>
<dbReference type="PANTHER" id="PTHR35457">
    <property type="entry name" value="HEME A SYNTHASE"/>
    <property type="match status" value="1"/>
</dbReference>
<proteinExistence type="predicted"/>
<accession>A0ABP7ZHM3</accession>
<evidence type="ECO:0000256" key="6">
    <source>
        <dbReference type="ARBA" id="ARBA00023002"/>
    </source>
</evidence>
<keyword evidence="4" id="KW-0479">Metal-binding</keyword>
<comment type="caution">
    <text evidence="13">The sequence shown here is derived from an EMBL/GenBank/DDBJ whole genome shotgun (WGS) entry which is preliminary data.</text>
</comment>
<dbReference type="EMBL" id="BAABBV010000001">
    <property type="protein sequence ID" value="GAA4154923.1"/>
    <property type="molecule type" value="Genomic_DNA"/>
</dbReference>
<evidence type="ECO:0000256" key="7">
    <source>
        <dbReference type="ARBA" id="ARBA00023004"/>
    </source>
</evidence>
<feature type="transmembrane region" description="Helical" evidence="12">
    <location>
        <begin position="213"/>
        <end position="238"/>
    </location>
</feature>
<organism evidence="13 14">
    <name type="scientific">Gryllotalpicola daejeonensis</name>
    <dbReference type="NCBI Taxonomy" id="993087"/>
    <lineage>
        <taxon>Bacteria</taxon>
        <taxon>Bacillati</taxon>
        <taxon>Actinomycetota</taxon>
        <taxon>Actinomycetes</taxon>
        <taxon>Micrococcales</taxon>
        <taxon>Microbacteriaceae</taxon>
        <taxon>Gryllotalpicola</taxon>
    </lineage>
</organism>
<evidence type="ECO:0000256" key="1">
    <source>
        <dbReference type="ARBA" id="ARBA00004141"/>
    </source>
</evidence>
<feature type="transmembrane region" description="Helical" evidence="12">
    <location>
        <begin position="136"/>
        <end position="156"/>
    </location>
</feature>
<evidence type="ECO:0000313" key="13">
    <source>
        <dbReference type="EMBL" id="GAA4154923.1"/>
    </source>
</evidence>
<sequence>MPRLKTPLAWAADRWTLSPRVLRWATTFALVVSILIILTGGVVRVTGSGLGCPTWPTCDGQYVIDPISPDLHRMIEQTNRMITGCIVLVVGWVIVAARLQKPRVRSITRLAWSQFWLVVANAVIGGLSVLADLNPFIVAFHFVTAIALLTTTALTWHRVHERPTAYRPTSRARAMSWWLIALTTVLVVVGTLVSGSGPHSGDSSDVPRMGFDWVGITVAHAVLGTATLALGILLWLTLRGAGAAVPRLRAAVFIVVVVAQALLGLVQSVTHLPEALVALHLLGAALVWVGALRVLLDVNPELFPSVHTAQASVTADSPRARATVR</sequence>
<dbReference type="PANTHER" id="PTHR35457:SF1">
    <property type="entry name" value="HEME A SYNTHASE"/>
    <property type="match status" value="1"/>
</dbReference>
<dbReference type="RefSeq" id="WP_344789984.1">
    <property type="nucleotide sequence ID" value="NZ_BAABBV010000001.1"/>
</dbReference>
<protein>
    <submittedName>
        <fullName evidence="13">COX15/CtaA family protein</fullName>
    </submittedName>
</protein>
<feature type="transmembrane region" description="Helical" evidence="12">
    <location>
        <begin position="275"/>
        <end position="296"/>
    </location>
</feature>
<keyword evidence="6" id="KW-0560">Oxidoreductase</keyword>
<feature type="transmembrane region" description="Helical" evidence="12">
    <location>
        <begin position="250"/>
        <end position="269"/>
    </location>
</feature>
<evidence type="ECO:0000256" key="3">
    <source>
        <dbReference type="ARBA" id="ARBA00022692"/>
    </source>
</evidence>
<evidence type="ECO:0000313" key="14">
    <source>
        <dbReference type="Proteomes" id="UP001415169"/>
    </source>
</evidence>
<feature type="transmembrane region" description="Helical" evidence="12">
    <location>
        <begin position="111"/>
        <end position="130"/>
    </location>
</feature>
<keyword evidence="2" id="KW-1003">Cell membrane</keyword>
<keyword evidence="3 12" id="KW-0812">Transmembrane</keyword>
<dbReference type="InterPro" id="IPR050450">
    <property type="entry name" value="COX15/CtaA_HemeA_synthase"/>
</dbReference>
<keyword evidence="10" id="KW-1015">Disulfide bond</keyword>
<evidence type="ECO:0000256" key="12">
    <source>
        <dbReference type="SAM" id="Phobius"/>
    </source>
</evidence>
<evidence type="ECO:0000256" key="4">
    <source>
        <dbReference type="ARBA" id="ARBA00022723"/>
    </source>
</evidence>
<reference evidence="13" key="1">
    <citation type="journal article" date="2014" name="Int. J. Syst. Evol. Microbiol.">
        <title>Complete genome of a new Firmicutes species belonging to the dominant human colonic microbiota ('Ruminococcus bicirculans') reveals two chromosomes and a selective capacity to utilize plant glucans.</title>
        <authorList>
            <consortium name="NISC Comparative Sequencing Program"/>
            <person name="Wegmann U."/>
            <person name="Louis P."/>
            <person name="Goesmann A."/>
            <person name="Henrissat B."/>
            <person name="Duncan S.H."/>
            <person name="Flint H.J."/>
        </authorList>
    </citation>
    <scope>NUCLEOTIDE SEQUENCE</scope>
    <source>
        <strain evidence="13">JCM 17590</strain>
    </source>
</reference>
<gene>
    <name evidence="13" type="ORF">GCM10022286_03130</name>
</gene>
<feature type="transmembrane region" description="Helical" evidence="12">
    <location>
        <begin position="21"/>
        <end position="43"/>
    </location>
</feature>
<keyword evidence="7" id="KW-0408">Iron</keyword>
<keyword evidence="8" id="KW-0350">Heme biosynthesis</keyword>
<evidence type="ECO:0000256" key="9">
    <source>
        <dbReference type="ARBA" id="ARBA00023136"/>
    </source>
</evidence>
<name>A0ABP7ZHM3_9MICO</name>
<evidence type="ECO:0000256" key="11">
    <source>
        <dbReference type="ARBA" id="ARBA00023444"/>
    </source>
</evidence>
<reference evidence="13" key="2">
    <citation type="submission" date="2023-12" db="EMBL/GenBank/DDBJ databases">
        <authorList>
            <person name="Sun Q."/>
            <person name="Inoue M."/>
        </authorList>
    </citation>
    <scope>NUCLEOTIDE SEQUENCE</scope>
    <source>
        <strain evidence="13">JCM 17590</strain>
    </source>
</reference>
<feature type="transmembrane region" description="Helical" evidence="12">
    <location>
        <begin position="177"/>
        <end position="193"/>
    </location>
</feature>
<comment type="subcellular location">
    <subcellularLocation>
        <location evidence="1">Membrane</location>
        <topology evidence="1">Multi-pass membrane protein</topology>
    </subcellularLocation>
</comment>
<evidence type="ECO:0000256" key="2">
    <source>
        <dbReference type="ARBA" id="ARBA00022475"/>
    </source>
</evidence>
<dbReference type="Proteomes" id="UP001415169">
    <property type="component" value="Unassembled WGS sequence"/>
</dbReference>
<keyword evidence="5 12" id="KW-1133">Transmembrane helix</keyword>
<keyword evidence="14" id="KW-1185">Reference proteome</keyword>
<evidence type="ECO:0000256" key="5">
    <source>
        <dbReference type="ARBA" id="ARBA00022989"/>
    </source>
</evidence>
<evidence type="ECO:0000256" key="8">
    <source>
        <dbReference type="ARBA" id="ARBA00023133"/>
    </source>
</evidence>
<evidence type="ECO:0000256" key="10">
    <source>
        <dbReference type="ARBA" id="ARBA00023157"/>
    </source>
</evidence>
<keyword evidence="9 12" id="KW-0472">Membrane</keyword>
<feature type="transmembrane region" description="Helical" evidence="12">
    <location>
        <begin position="81"/>
        <end position="99"/>
    </location>
</feature>
<dbReference type="Pfam" id="PF02628">
    <property type="entry name" value="COX15-CtaA"/>
    <property type="match status" value="1"/>
</dbReference>
<comment type="pathway">
    <text evidence="11">Porphyrin-containing compound metabolism.</text>
</comment>